<dbReference type="Pfam" id="PF13947">
    <property type="entry name" value="GUB_WAK_bind"/>
    <property type="match status" value="1"/>
</dbReference>
<keyword evidence="5" id="KW-1185">Reference proteome</keyword>
<evidence type="ECO:0000313" key="5">
    <source>
        <dbReference type="Proteomes" id="UP000823388"/>
    </source>
</evidence>
<comment type="caution">
    <text evidence="4">The sequence shown here is derived from an EMBL/GenBank/DDBJ whole genome shotgun (WGS) entry which is preliminary data.</text>
</comment>
<feature type="domain" description="Wall-associated receptor kinase galacturonan-binding" evidence="3">
    <location>
        <begin position="170"/>
        <end position="232"/>
    </location>
</feature>
<dbReference type="AlphaFoldDB" id="A0A8T0PRP4"/>
<dbReference type="GO" id="GO:0016020">
    <property type="term" value="C:membrane"/>
    <property type="evidence" value="ECO:0007669"/>
    <property type="project" value="UniProtKB-SubCell"/>
</dbReference>
<dbReference type="EMBL" id="CM029051">
    <property type="protein sequence ID" value="KAG2560774.1"/>
    <property type="molecule type" value="Genomic_DNA"/>
</dbReference>
<sequence length="366" mass="39688">MGWHEHGPKTWARSPAQHENNWAVLARHEGRAGPCLRFRPIVPPGTARCPGPCLGRPGSCRSGGSLVLISCNFCHCGKKTFQMVVFMICGPCLGWHGPKVARRAFGPCWAVVSGFRPSTARPGKIPCFIGPARFSPKHDGSVPCRPDTAQLSALAYGTVAPAPITLPNNCNDTCGDVRVPYPFGFGHSNCSWPELNLTCDTSHGGTPRLLLDSNGTLQVVGISLSDSTVRVIHHTRITPFDVVSNYSRVDKRDVFTDAVRFQLPEISESYMLSARNEFLFFGNGVQATLYGHKYRNGSGGAYSNITGCVSSFSSDQFQEYRNCSGRDGCCHAPIFPGSTPKKMEFRGLVNTGLANDMPLAFVSEEG</sequence>
<comment type="subcellular location">
    <subcellularLocation>
        <location evidence="1">Membrane</location>
        <topology evidence="1">Single-pass membrane protein</topology>
    </subcellularLocation>
</comment>
<evidence type="ECO:0000256" key="2">
    <source>
        <dbReference type="ARBA" id="ARBA00022729"/>
    </source>
</evidence>
<dbReference type="GO" id="GO:0030247">
    <property type="term" value="F:polysaccharide binding"/>
    <property type="evidence" value="ECO:0007669"/>
    <property type="project" value="InterPro"/>
</dbReference>
<keyword evidence="2" id="KW-0732">Signal</keyword>
<dbReference type="InterPro" id="IPR025287">
    <property type="entry name" value="WAK_GUB"/>
</dbReference>
<proteinExistence type="predicted"/>
<evidence type="ECO:0000256" key="1">
    <source>
        <dbReference type="ARBA" id="ARBA00004167"/>
    </source>
</evidence>
<gene>
    <name evidence="4" type="ORF">PVAP13_8KG085484</name>
</gene>
<reference evidence="4" key="1">
    <citation type="submission" date="2020-05" db="EMBL/GenBank/DDBJ databases">
        <title>WGS assembly of Panicum virgatum.</title>
        <authorList>
            <person name="Lovell J.T."/>
            <person name="Jenkins J."/>
            <person name="Shu S."/>
            <person name="Juenger T.E."/>
            <person name="Schmutz J."/>
        </authorList>
    </citation>
    <scope>NUCLEOTIDE SEQUENCE</scope>
    <source>
        <strain evidence="4">AP13</strain>
    </source>
</reference>
<name>A0A8T0PRP4_PANVG</name>
<accession>A0A8T0PRP4</accession>
<evidence type="ECO:0000259" key="3">
    <source>
        <dbReference type="Pfam" id="PF13947"/>
    </source>
</evidence>
<dbReference type="Proteomes" id="UP000823388">
    <property type="component" value="Chromosome 8K"/>
</dbReference>
<protein>
    <recommendedName>
        <fullName evidence="3">Wall-associated receptor kinase galacturonan-binding domain-containing protein</fullName>
    </recommendedName>
</protein>
<dbReference type="PANTHER" id="PTHR33491">
    <property type="entry name" value="OSJNBA0016N04.9 PROTEIN"/>
    <property type="match status" value="1"/>
</dbReference>
<evidence type="ECO:0000313" key="4">
    <source>
        <dbReference type="EMBL" id="KAG2560774.1"/>
    </source>
</evidence>
<organism evidence="4 5">
    <name type="scientific">Panicum virgatum</name>
    <name type="common">Blackwell switchgrass</name>
    <dbReference type="NCBI Taxonomy" id="38727"/>
    <lineage>
        <taxon>Eukaryota</taxon>
        <taxon>Viridiplantae</taxon>
        <taxon>Streptophyta</taxon>
        <taxon>Embryophyta</taxon>
        <taxon>Tracheophyta</taxon>
        <taxon>Spermatophyta</taxon>
        <taxon>Magnoliopsida</taxon>
        <taxon>Liliopsida</taxon>
        <taxon>Poales</taxon>
        <taxon>Poaceae</taxon>
        <taxon>PACMAD clade</taxon>
        <taxon>Panicoideae</taxon>
        <taxon>Panicodae</taxon>
        <taxon>Paniceae</taxon>
        <taxon>Panicinae</taxon>
        <taxon>Panicum</taxon>
        <taxon>Panicum sect. Hiantes</taxon>
    </lineage>
</organism>